<dbReference type="GO" id="GO:0061630">
    <property type="term" value="F:ubiquitin protein ligase activity"/>
    <property type="evidence" value="ECO:0007669"/>
    <property type="project" value="TreeGrafter"/>
</dbReference>
<dbReference type="GO" id="GO:0044027">
    <property type="term" value="P:negative regulation of gene expression via chromosomal CpG island methylation"/>
    <property type="evidence" value="ECO:0007669"/>
    <property type="project" value="TreeGrafter"/>
</dbReference>
<dbReference type="InterPro" id="IPR015947">
    <property type="entry name" value="PUA-like_sf"/>
</dbReference>
<feature type="region of interest" description="Disordered" evidence="3">
    <location>
        <begin position="326"/>
        <end position="358"/>
    </location>
</feature>
<dbReference type="InterPro" id="IPR045134">
    <property type="entry name" value="UHRF1/2-like"/>
</dbReference>
<dbReference type="SUPFAM" id="SSF88697">
    <property type="entry name" value="PUA domain-like"/>
    <property type="match status" value="1"/>
</dbReference>
<dbReference type="PANTHER" id="PTHR14140">
    <property type="entry name" value="E3 UBIQUITIN-PROTEIN LIGASE UHRF-RELATED"/>
    <property type="match status" value="1"/>
</dbReference>
<dbReference type="InterPro" id="IPR036987">
    <property type="entry name" value="SRA-YDG_sf"/>
</dbReference>
<reference evidence="5 6" key="1">
    <citation type="submission" date="2019-12" db="EMBL/GenBank/DDBJ databases">
        <title>A genome sequence resource for the geographically widespread anthracnose pathogen Colletotrichum asianum.</title>
        <authorList>
            <person name="Meng Y."/>
        </authorList>
    </citation>
    <scope>NUCLEOTIDE SEQUENCE [LARGE SCALE GENOMIC DNA]</scope>
    <source>
        <strain evidence="5 6">ICMP 18580</strain>
    </source>
</reference>
<keyword evidence="1 2" id="KW-0539">Nucleus</keyword>
<evidence type="ECO:0000313" key="5">
    <source>
        <dbReference type="EMBL" id="KAF0323901.1"/>
    </source>
</evidence>
<dbReference type="SMART" id="SM00466">
    <property type="entry name" value="SRA"/>
    <property type="match status" value="1"/>
</dbReference>
<feature type="domain" description="YDG" evidence="4">
    <location>
        <begin position="403"/>
        <end position="539"/>
    </location>
</feature>
<name>A0A8H3WDT1_9PEZI</name>
<dbReference type="PANTHER" id="PTHR14140:SF27">
    <property type="entry name" value="OS04G0289800 PROTEIN"/>
    <property type="match status" value="1"/>
</dbReference>
<evidence type="ECO:0000256" key="3">
    <source>
        <dbReference type="SAM" id="MobiDB-lite"/>
    </source>
</evidence>
<comment type="subcellular location">
    <subcellularLocation>
        <location evidence="2">Nucleus</location>
    </subcellularLocation>
</comment>
<keyword evidence="6" id="KW-1185">Reference proteome</keyword>
<dbReference type="OrthoDB" id="2270193at2759"/>
<organism evidence="5 6">
    <name type="scientific">Colletotrichum asianum</name>
    <dbReference type="NCBI Taxonomy" id="702518"/>
    <lineage>
        <taxon>Eukaryota</taxon>
        <taxon>Fungi</taxon>
        <taxon>Dikarya</taxon>
        <taxon>Ascomycota</taxon>
        <taxon>Pezizomycotina</taxon>
        <taxon>Sordariomycetes</taxon>
        <taxon>Hypocreomycetidae</taxon>
        <taxon>Glomerellales</taxon>
        <taxon>Glomerellaceae</taxon>
        <taxon>Colletotrichum</taxon>
        <taxon>Colletotrichum gloeosporioides species complex</taxon>
    </lineage>
</organism>
<comment type="caution">
    <text evidence="5">The sequence shown here is derived from an EMBL/GenBank/DDBJ whole genome shotgun (WGS) entry which is preliminary data.</text>
</comment>
<dbReference type="GO" id="GO:0016567">
    <property type="term" value="P:protein ubiquitination"/>
    <property type="evidence" value="ECO:0007669"/>
    <property type="project" value="TreeGrafter"/>
</dbReference>
<dbReference type="Proteomes" id="UP000434172">
    <property type="component" value="Unassembled WGS sequence"/>
</dbReference>
<evidence type="ECO:0000256" key="1">
    <source>
        <dbReference type="ARBA" id="ARBA00023242"/>
    </source>
</evidence>
<sequence>MSYDVPYEDQNSLCEQGHHGYASHDGDEVGMSMDFHMADNTEVADAHNAFVRQEDQQAYHSHDTVLQDDRMIEGTSTNDEQTQSGGHADIIVDPAVEAAIVNGFHRLAAEILFASKKNKGPPVQETHDELHRHLSFIECRANFLVGVVRRHLMDTVLVMFDKGSTEYHKYIDAYAQARAFALWQLWAQLNKDQLDEASFAALDDNDRKYCAVFTKETLMRGVIFMPGTQACFKAPDAEMSIGDHDAMALQEAAAYQDASKYPTEVDDGMQYLHYPQGLANGENFYHMSMHAYGEVPTCIRDPLDTEDDVKKETSGDLSVPVAIQTQQNTQAAAKPRRKTAKAATVESDSNSNPADGLYVPDKNDPTFGKGAPCQGIAYAIKNGKKSWVSNPDYSAERVNSRIFGSNDIPVGKWWPSQSVACFNGAHGSWCGGIVGDKNKGAYSILKSGGSYSSVDEDQGDVLFYSGSGAHNCEGDKPKNSDGTEMLYKSLKKRLPVRVLRAAPKKAGDGLYSPSVGIRYDGLYDVVRRTKAFNDNGGAY</sequence>
<proteinExistence type="predicted"/>
<dbReference type="PROSITE" id="PS51015">
    <property type="entry name" value="YDG"/>
    <property type="match status" value="1"/>
</dbReference>
<dbReference type="AlphaFoldDB" id="A0A8H3WDT1"/>
<evidence type="ECO:0000259" key="4">
    <source>
        <dbReference type="PROSITE" id="PS51015"/>
    </source>
</evidence>
<evidence type="ECO:0000256" key="2">
    <source>
        <dbReference type="PROSITE-ProRule" id="PRU00358"/>
    </source>
</evidence>
<dbReference type="InterPro" id="IPR003105">
    <property type="entry name" value="SRA_YDG"/>
</dbReference>
<dbReference type="Pfam" id="PF02182">
    <property type="entry name" value="SAD_SRA"/>
    <property type="match status" value="1"/>
</dbReference>
<gene>
    <name evidence="5" type="ORF">GQ607_008873</name>
</gene>
<accession>A0A8H3WDT1</accession>
<dbReference type="EMBL" id="WOWK01000048">
    <property type="protein sequence ID" value="KAF0323901.1"/>
    <property type="molecule type" value="Genomic_DNA"/>
</dbReference>
<protein>
    <submittedName>
        <fullName evidence="5">YDG/SRA domain-containing protein</fullName>
    </submittedName>
</protein>
<dbReference type="Gene3D" id="2.30.280.10">
    <property type="entry name" value="SRA-YDG"/>
    <property type="match status" value="1"/>
</dbReference>
<evidence type="ECO:0000313" key="6">
    <source>
        <dbReference type="Proteomes" id="UP000434172"/>
    </source>
</evidence>
<dbReference type="GO" id="GO:0005634">
    <property type="term" value="C:nucleus"/>
    <property type="evidence" value="ECO:0007669"/>
    <property type="project" value="UniProtKB-SubCell"/>
</dbReference>